<evidence type="ECO:0000256" key="3">
    <source>
        <dbReference type="SAM" id="MobiDB-lite"/>
    </source>
</evidence>
<dbReference type="Proteomes" id="UP000576393">
    <property type="component" value="Unassembled WGS sequence"/>
</dbReference>
<dbReference type="Pfam" id="PF00436">
    <property type="entry name" value="SSB"/>
    <property type="match status" value="1"/>
</dbReference>
<dbReference type="AlphaFoldDB" id="A0A852V6C4"/>
<evidence type="ECO:0000256" key="2">
    <source>
        <dbReference type="PROSITE-ProRule" id="PRU00252"/>
    </source>
</evidence>
<proteinExistence type="predicted"/>
<dbReference type="GO" id="GO:0003697">
    <property type="term" value="F:single-stranded DNA binding"/>
    <property type="evidence" value="ECO:0007669"/>
    <property type="project" value="InterPro"/>
</dbReference>
<dbReference type="InterPro" id="IPR000424">
    <property type="entry name" value="Primosome_PriB/ssb"/>
</dbReference>
<protein>
    <submittedName>
        <fullName evidence="4">Single-stranded DNA-binding protein</fullName>
    </submittedName>
</protein>
<dbReference type="Gene3D" id="2.40.50.140">
    <property type="entry name" value="Nucleic acid-binding proteins"/>
    <property type="match status" value="1"/>
</dbReference>
<feature type="compositionally biased region" description="Low complexity" evidence="3">
    <location>
        <begin position="119"/>
        <end position="139"/>
    </location>
</feature>
<name>A0A852V6C4_9ACTN</name>
<keyword evidence="1 2" id="KW-0238">DNA-binding</keyword>
<gene>
    <name evidence="4" type="ORF">HDA43_006256</name>
</gene>
<dbReference type="EMBL" id="JACCCO010000003">
    <property type="protein sequence ID" value="NYF44029.1"/>
    <property type="molecule type" value="Genomic_DNA"/>
</dbReference>
<feature type="compositionally biased region" description="Low complexity" evidence="3">
    <location>
        <begin position="102"/>
        <end position="111"/>
    </location>
</feature>
<evidence type="ECO:0000313" key="5">
    <source>
        <dbReference type="Proteomes" id="UP000576393"/>
    </source>
</evidence>
<reference evidence="4 5" key="1">
    <citation type="submission" date="2020-07" db="EMBL/GenBank/DDBJ databases">
        <title>Sequencing the genomes of 1000 actinobacteria strains.</title>
        <authorList>
            <person name="Klenk H.-P."/>
        </authorList>
    </citation>
    <scope>NUCLEOTIDE SEQUENCE [LARGE SCALE GENOMIC DNA]</scope>
    <source>
        <strain evidence="4 5">DSM 45763</strain>
    </source>
</reference>
<comment type="caution">
    <text evidence="4">The sequence shown here is derived from an EMBL/GenBank/DDBJ whole genome shotgun (WGS) entry which is preliminary data.</text>
</comment>
<feature type="region of interest" description="Disordered" evidence="3">
    <location>
        <begin position="101"/>
        <end position="177"/>
    </location>
</feature>
<dbReference type="InterPro" id="IPR012340">
    <property type="entry name" value="NA-bd_OB-fold"/>
</dbReference>
<feature type="compositionally biased region" description="Basic and acidic residues" evidence="3">
    <location>
        <begin position="167"/>
        <end position="177"/>
    </location>
</feature>
<keyword evidence="5" id="KW-1185">Reference proteome</keyword>
<organism evidence="4 5">
    <name type="scientific">Streptosporangium sandarakinum</name>
    <dbReference type="NCBI Taxonomy" id="1260955"/>
    <lineage>
        <taxon>Bacteria</taxon>
        <taxon>Bacillati</taxon>
        <taxon>Actinomycetota</taxon>
        <taxon>Actinomycetes</taxon>
        <taxon>Streptosporangiales</taxon>
        <taxon>Streptosporangiaceae</taxon>
        <taxon>Streptosporangium</taxon>
    </lineage>
</organism>
<sequence length="177" mass="18669">MDRNEVVLAGRLPEAASVRKLRSGSALTRWRLIVRRQRRDRRTQVDTIPCASFVPEVALAAAGWLPGDMVEVTGSLRRRWWGDDGSKASGYEVEVHSVRHLGPAPGAAPAGDRGEERAAAAAVRPPGSASARGSATGSPVRPGRERSPLRAGAVPSRESRGGGPPAGRDEAGAERTP</sequence>
<dbReference type="SUPFAM" id="SSF50249">
    <property type="entry name" value="Nucleic acid-binding proteins"/>
    <property type="match status" value="1"/>
</dbReference>
<dbReference type="RefSeq" id="WP_179827857.1">
    <property type="nucleotide sequence ID" value="NZ_JACCCO010000003.1"/>
</dbReference>
<evidence type="ECO:0000256" key="1">
    <source>
        <dbReference type="ARBA" id="ARBA00023125"/>
    </source>
</evidence>
<dbReference type="PROSITE" id="PS50935">
    <property type="entry name" value="SSB"/>
    <property type="match status" value="1"/>
</dbReference>
<accession>A0A852V6C4</accession>
<evidence type="ECO:0000313" key="4">
    <source>
        <dbReference type="EMBL" id="NYF44029.1"/>
    </source>
</evidence>